<evidence type="ECO:0000256" key="1">
    <source>
        <dbReference type="ARBA" id="ARBA00004141"/>
    </source>
</evidence>
<feature type="domain" description="Major facilitator superfamily (MFS) profile" evidence="7">
    <location>
        <begin position="89"/>
        <end position="578"/>
    </location>
</feature>
<feature type="transmembrane region" description="Helical" evidence="6">
    <location>
        <begin position="440"/>
        <end position="465"/>
    </location>
</feature>
<dbReference type="PANTHER" id="PTHR23501">
    <property type="entry name" value="MAJOR FACILITATOR SUPERFAMILY"/>
    <property type="match status" value="1"/>
</dbReference>
<feature type="transmembrane region" description="Helical" evidence="6">
    <location>
        <begin position="310"/>
        <end position="329"/>
    </location>
</feature>
<keyword evidence="2 6" id="KW-0812">Transmembrane</keyword>
<dbReference type="Gene3D" id="1.20.1720.10">
    <property type="entry name" value="Multidrug resistance protein D"/>
    <property type="match status" value="1"/>
</dbReference>
<comment type="subcellular location">
    <subcellularLocation>
        <location evidence="1">Membrane</location>
        <topology evidence="1">Multi-pass membrane protein</topology>
    </subcellularLocation>
</comment>
<feature type="transmembrane region" description="Helical" evidence="6">
    <location>
        <begin position="217"/>
        <end position="237"/>
    </location>
</feature>
<dbReference type="PANTHER" id="PTHR23501:SF59">
    <property type="entry name" value="MAJOR FACILITATOR SUPERFAMILY (MFS) PROFILE DOMAIN-CONTAINING PROTEIN-RELATED"/>
    <property type="match status" value="1"/>
</dbReference>
<comment type="caution">
    <text evidence="8">The sequence shown here is derived from an EMBL/GenBank/DDBJ whole genome shotgun (WGS) entry which is preliminary data.</text>
</comment>
<proteinExistence type="predicted"/>
<evidence type="ECO:0000313" key="8">
    <source>
        <dbReference type="EMBL" id="CAK7235468.1"/>
    </source>
</evidence>
<accession>A0ABP0CTQ3</accession>
<dbReference type="InterPro" id="IPR036259">
    <property type="entry name" value="MFS_trans_sf"/>
</dbReference>
<dbReference type="InterPro" id="IPR020846">
    <property type="entry name" value="MFS_dom"/>
</dbReference>
<feature type="transmembrane region" description="Helical" evidence="6">
    <location>
        <begin position="477"/>
        <end position="500"/>
    </location>
</feature>
<keyword evidence="4 6" id="KW-0472">Membrane</keyword>
<feature type="transmembrane region" description="Helical" evidence="6">
    <location>
        <begin position="276"/>
        <end position="298"/>
    </location>
</feature>
<evidence type="ECO:0000313" key="9">
    <source>
        <dbReference type="Proteomes" id="UP001642405"/>
    </source>
</evidence>
<protein>
    <recommendedName>
        <fullName evidence="7">Major facilitator superfamily (MFS) profile domain-containing protein</fullName>
    </recommendedName>
</protein>
<dbReference type="Pfam" id="PF07690">
    <property type="entry name" value="MFS_1"/>
    <property type="match status" value="1"/>
</dbReference>
<evidence type="ECO:0000256" key="6">
    <source>
        <dbReference type="SAM" id="Phobius"/>
    </source>
</evidence>
<feature type="transmembrane region" description="Helical" evidence="6">
    <location>
        <begin position="125"/>
        <end position="147"/>
    </location>
</feature>
<sequence>MSSTPDVLKDTRVADSDVNTATSTLHGDTDADAIEPVRSAGRARAANAGTDVETAENSSNDEAVVTGGGKVEMVGDKAVFKASRSFYLAFSALLVLTVAVALDATTLSVALPTISAALGGSALEAFWSGTSFLLASTVLQPSVAALSSIFGRKYMIYLMVVLFAAGSLVAALANNFTVLIVGRTIQGAGGGGLIALTEVVVTDLVPLAFRPTWFSTLSAMWSIGTVTGPLIGAGFAQNVTWRWIFYINLPLIGAGLAFVVLFLHQAKIPGGILHKLGRFDWVGSVLFTAASTAFLYGLTTGGVANPWDSYKVLVPLIIGPAIMLVFGYYDLYWAKEPLLDRRIFNNRDMLLTYVLTVLHGSILWSLLYFLPLYYQAVQGYKPIISAVAVLPETLTVAPAAAAVGIIAGITGRYRWSLWIGWGLATLGSGLLLLLGPDTSVAAWIWLNVPVGIGSGMLFPAMGLSIQAACEPELNAQATAFFSFLRTFGQSIGVAISGVIFQNSFHKKLAAIPAFASVAEEYSHDATSVVSVIKAMAPSPEKVELVKAYSESLRVIYISLVAFAGFCFVLTFFIRGYSLNQEHVTNQGLVDKAAEKSGAPTEKVVEP</sequence>
<feature type="compositionally biased region" description="Polar residues" evidence="5">
    <location>
        <begin position="17"/>
        <end position="26"/>
    </location>
</feature>
<evidence type="ECO:0000256" key="2">
    <source>
        <dbReference type="ARBA" id="ARBA00022692"/>
    </source>
</evidence>
<gene>
    <name evidence="8" type="ORF">SCUCBS95973_009280</name>
</gene>
<dbReference type="PRINTS" id="PR01036">
    <property type="entry name" value="TCRTETB"/>
</dbReference>
<evidence type="ECO:0000256" key="3">
    <source>
        <dbReference type="ARBA" id="ARBA00022989"/>
    </source>
</evidence>
<feature type="transmembrane region" description="Helical" evidence="6">
    <location>
        <begin position="415"/>
        <end position="434"/>
    </location>
</feature>
<feature type="transmembrane region" description="Helical" evidence="6">
    <location>
        <begin position="554"/>
        <end position="573"/>
    </location>
</feature>
<feature type="transmembrane region" description="Helical" evidence="6">
    <location>
        <begin position="350"/>
        <end position="371"/>
    </location>
</feature>
<keyword evidence="9" id="KW-1185">Reference proteome</keyword>
<dbReference type="PROSITE" id="PS50850">
    <property type="entry name" value="MFS"/>
    <property type="match status" value="1"/>
</dbReference>
<feature type="transmembrane region" description="Helical" evidence="6">
    <location>
        <begin position="243"/>
        <end position="264"/>
    </location>
</feature>
<feature type="transmembrane region" description="Helical" evidence="6">
    <location>
        <begin position="383"/>
        <end position="408"/>
    </location>
</feature>
<feature type="region of interest" description="Disordered" evidence="5">
    <location>
        <begin position="1"/>
        <end position="31"/>
    </location>
</feature>
<keyword evidence="3 6" id="KW-1133">Transmembrane helix</keyword>
<dbReference type="SUPFAM" id="SSF103473">
    <property type="entry name" value="MFS general substrate transporter"/>
    <property type="match status" value="1"/>
</dbReference>
<organism evidence="8 9">
    <name type="scientific">Sporothrix curviconia</name>
    <dbReference type="NCBI Taxonomy" id="1260050"/>
    <lineage>
        <taxon>Eukaryota</taxon>
        <taxon>Fungi</taxon>
        <taxon>Dikarya</taxon>
        <taxon>Ascomycota</taxon>
        <taxon>Pezizomycotina</taxon>
        <taxon>Sordariomycetes</taxon>
        <taxon>Sordariomycetidae</taxon>
        <taxon>Ophiostomatales</taxon>
        <taxon>Ophiostomataceae</taxon>
        <taxon>Sporothrix</taxon>
    </lineage>
</organism>
<dbReference type="EMBL" id="CAWUHB010000099">
    <property type="protein sequence ID" value="CAK7235468.1"/>
    <property type="molecule type" value="Genomic_DNA"/>
</dbReference>
<reference evidence="8 9" key="1">
    <citation type="submission" date="2024-01" db="EMBL/GenBank/DDBJ databases">
        <authorList>
            <person name="Allen C."/>
            <person name="Tagirdzhanova G."/>
        </authorList>
    </citation>
    <scope>NUCLEOTIDE SEQUENCE [LARGE SCALE GENOMIC DNA]</scope>
</reference>
<evidence type="ECO:0000256" key="5">
    <source>
        <dbReference type="SAM" id="MobiDB-lite"/>
    </source>
</evidence>
<evidence type="ECO:0000256" key="4">
    <source>
        <dbReference type="ARBA" id="ARBA00023136"/>
    </source>
</evidence>
<dbReference type="Gene3D" id="1.20.1250.20">
    <property type="entry name" value="MFS general substrate transporter like domains"/>
    <property type="match status" value="1"/>
</dbReference>
<feature type="transmembrane region" description="Helical" evidence="6">
    <location>
        <begin position="86"/>
        <end position="105"/>
    </location>
</feature>
<dbReference type="InterPro" id="IPR011701">
    <property type="entry name" value="MFS"/>
</dbReference>
<evidence type="ECO:0000259" key="7">
    <source>
        <dbReference type="PROSITE" id="PS50850"/>
    </source>
</evidence>
<name>A0ABP0CTQ3_9PEZI</name>
<feature type="transmembrane region" description="Helical" evidence="6">
    <location>
        <begin position="154"/>
        <end position="173"/>
    </location>
</feature>
<dbReference type="Proteomes" id="UP001642405">
    <property type="component" value="Unassembled WGS sequence"/>
</dbReference>